<accession>A0ABW4KUG8</accession>
<dbReference type="Proteomes" id="UP001597304">
    <property type="component" value="Unassembled WGS sequence"/>
</dbReference>
<evidence type="ECO:0000313" key="1">
    <source>
        <dbReference type="EMBL" id="MFD1711502.1"/>
    </source>
</evidence>
<organism evidence="1 2">
    <name type="scientific">Ottowia flava</name>
    <dbReference type="NCBI Taxonomy" id="2675430"/>
    <lineage>
        <taxon>Bacteria</taxon>
        <taxon>Pseudomonadati</taxon>
        <taxon>Pseudomonadota</taxon>
        <taxon>Betaproteobacteria</taxon>
        <taxon>Burkholderiales</taxon>
        <taxon>Comamonadaceae</taxon>
        <taxon>Ottowia</taxon>
    </lineage>
</organism>
<name>A0ABW4KUG8_9BURK</name>
<keyword evidence="2" id="KW-1185">Reference proteome</keyword>
<reference evidence="2" key="1">
    <citation type="journal article" date="2019" name="Int. J. Syst. Evol. Microbiol.">
        <title>The Global Catalogue of Microorganisms (GCM) 10K type strain sequencing project: providing services to taxonomists for standard genome sequencing and annotation.</title>
        <authorList>
            <consortium name="The Broad Institute Genomics Platform"/>
            <consortium name="The Broad Institute Genome Sequencing Center for Infectious Disease"/>
            <person name="Wu L."/>
            <person name="Ma J."/>
        </authorList>
    </citation>
    <scope>NUCLEOTIDE SEQUENCE [LARGE SCALE GENOMIC DNA]</scope>
    <source>
        <strain evidence="2">LMG 29247</strain>
    </source>
</reference>
<proteinExistence type="predicted"/>
<dbReference type="EMBL" id="JBHUEJ010000027">
    <property type="protein sequence ID" value="MFD1711502.1"/>
    <property type="molecule type" value="Genomic_DNA"/>
</dbReference>
<evidence type="ECO:0008006" key="3">
    <source>
        <dbReference type="Google" id="ProtNLM"/>
    </source>
</evidence>
<evidence type="ECO:0000313" key="2">
    <source>
        <dbReference type="Proteomes" id="UP001597304"/>
    </source>
</evidence>
<gene>
    <name evidence="1" type="ORF">ACFSF0_12845</name>
</gene>
<dbReference type="RefSeq" id="WP_187265716.1">
    <property type="nucleotide sequence ID" value="NZ_JBHUEJ010000027.1"/>
</dbReference>
<comment type="caution">
    <text evidence="1">The sequence shown here is derived from an EMBL/GenBank/DDBJ whole genome shotgun (WGS) entry which is preliminary data.</text>
</comment>
<protein>
    <recommendedName>
        <fullName evidence="3">SGNH/GDSL hydrolase family protein</fullName>
    </recommendedName>
</protein>
<sequence>MHLFDTAGVAGLEPAVPGSSGVSGDWVNEIHLTPGGYAKVGKVFGPWIEERLARYAG</sequence>